<dbReference type="InterPro" id="IPR003661">
    <property type="entry name" value="HisK_dim/P_dom"/>
</dbReference>
<reference evidence="13" key="1">
    <citation type="submission" date="2018-06" db="EMBL/GenBank/DDBJ databases">
        <authorList>
            <person name="Zhirakovskaya E."/>
        </authorList>
    </citation>
    <scope>NUCLEOTIDE SEQUENCE</scope>
</reference>
<keyword evidence="5" id="KW-0597">Phosphoprotein</keyword>
<evidence type="ECO:0000256" key="6">
    <source>
        <dbReference type="ARBA" id="ARBA00022679"/>
    </source>
</evidence>
<dbReference type="CDD" id="cd06225">
    <property type="entry name" value="HAMP"/>
    <property type="match status" value="1"/>
</dbReference>
<name>A0A3B1ARL4_9ZZZZ</name>
<dbReference type="CDD" id="cd00082">
    <property type="entry name" value="HisKA"/>
    <property type="match status" value="1"/>
</dbReference>
<keyword evidence="10" id="KW-1133">Transmembrane helix</keyword>
<dbReference type="EMBL" id="UOFU01000275">
    <property type="protein sequence ID" value="VAX02493.1"/>
    <property type="molecule type" value="Genomic_DNA"/>
</dbReference>
<comment type="catalytic activity">
    <reaction evidence="1">
        <text>ATP + protein L-histidine = ADP + protein N-phospho-L-histidine.</text>
        <dbReference type="EC" id="2.7.13.3"/>
    </reaction>
</comment>
<dbReference type="Gene3D" id="3.30.565.10">
    <property type="entry name" value="Histidine kinase-like ATPase, C-terminal domain"/>
    <property type="match status" value="1"/>
</dbReference>
<evidence type="ECO:0000256" key="2">
    <source>
        <dbReference type="ARBA" id="ARBA00004651"/>
    </source>
</evidence>
<dbReference type="PRINTS" id="PR00344">
    <property type="entry name" value="BCTRLSENSOR"/>
</dbReference>
<dbReference type="InterPro" id="IPR036097">
    <property type="entry name" value="HisK_dim/P_sf"/>
</dbReference>
<sequence>MGHLFLKLYSVFALAVAIYFFVIFNLNGILQGTLERYLGSTTQGTYALLERRLKTMPEEQWQNLINALNQGDGYTIRLQPVASLTFSPSMMDRLNRGAVVFTRINGAIHCYKRVPESEWVLEFPFEQTQDDDNRRLSNSTFNLIDMSLREQPQDNWPTVIASLSQHFKFPVVLLHKTQIGLSASQLAMLESGNIFVQTFDGDDAEFIYRRIAGSPYVTKLGPFDEPLTLSYLQSILIAFLAALVALAVLFWVFPLWRDLKRLNVSTNAFGQGDFSIRASLSKHSVLHHLAETFNGMADRIQRLISSHKELTNAVSHELRTPLARLRFGMEMLQSSSDETDKKRYMASMNADIDELDQLVSELLTYARFDRDKPELKFQRQNIELWLTEVTRQIRIGESNLSIDFKITGNNLKYARFEPRLMARAVGNLLQNAKRYARTRVCIVFTQDNENYQVIIDDDGPGIPENARTHIFEAFKRLDASRDRDTGGYGLGLAIVQRICQWHDGAVTAEDSPLEGARFIIRWPKADIS</sequence>
<feature type="domain" description="Histidine kinase" evidence="11">
    <location>
        <begin position="313"/>
        <end position="526"/>
    </location>
</feature>
<proteinExistence type="predicted"/>
<dbReference type="SMART" id="SM00304">
    <property type="entry name" value="HAMP"/>
    <property type="match status" value="1"/>
</dbReference>
<evidence type="ECO:0000259" key="11">
    <source>
        <dbReference type="PROSITE" id="PS50109"/>
    </source>
</evidence>
<protein>
    <recommendedName>
        <fullName evidence="3">histidine kinase</fullName>
        <ecNumber evidence="3">2.7.13.3</ecNumber>
    </recommendedName>
</protein>
<dbReference type="EC" id="2.7.13.3" evidence="3"/>
<dbReference type="SMART" id="SM00388">
    <property type="entry name" value="HisKA"/>
    <property type="match status" value="1"/>
</dbReference>
<dbReference type="SMART" id="SM00387">
    <property type="entry name" value="HATPase_c"/>
    <property type="match status" value="1"/>
</dbReference>
<dbReference type="SUPFAM" id="SSF47384">
    <property type="entry name" value="Homodimeric domain of signal transducing histidine kinase"/>
    <property type="match status" value="1"/>
</dbReference>
<evidence type="ECO:0000259" key="12">
    <source>
        <dbReference type="PROSITE" id="PS50885"/>
    </source>
</evidence>
<dbReference type="PROSITE" id="PS50109">
    <property type="entry name" value="HIS_KIN"/>
    <property type="match status" value="1"/>
</dbReference>
<evidence type="ECO:0000256" key="4">
    <source>
        <dbReference type="ARBA" id="ARBA00022475"/>
    </source>
</evidence>
<keyword evidence="8" id="KW-0418">Kinase</keyword>
<dbReference type="GO" id="GO:0005886">
    <property type="term" value="C:plasma membrane"/>
    <property type="evidence" value="ECO:0007669"/>
    <property type="project" value="UniProtKB-SubCell"/>
</dbReference>
<keyword evidence="9" id="KW-0067">ATP-binding</keyword>
<evidence type="ECO:0000256" key="10">
    <source>
        <dbReference type="SAM" id="Phobius"/>
    </source>
</evidence>
<dbReference type="InterPro" id="IPR004358">
    <property type="entry name" value="Sig_transdc_His_kin-like_C"/>
</dbReference>
<dbReference type="InterPro" id="IPR005467">
    <property type="entry name" value="His_kinase_dom"/>
</dbReference>
<feature type="transmembrane region" description="Helical" evidence="10">
    <location>
        <begin position="235"/>
        <end position="256"/>
    </location>
</feature>
<evidence type="ECO:0000256" key="9">
    <source>
        <dbReference type="ARBA" id="ARBA00022840"/>
    </source>
</evidence>
<feature type="transmembrane region" description="Helical" evidence="10">
    <location>
        <begin position="6"/>
        <end position="26"/>
    </location>
</feature>
<dbReference type="InterPro" id="IPR003660">
    <property type="entry name" value="HAMP_dom"/>
</dbReference>
<dbReference type="Gene3D" id="6.10.340.10">
    <property type="match status" value="1"/>
</dbReference>
<dbReference type="Pfam" id="PF02518">
    <property type="entry name" value="HATPase_c"/>
    <property type="match status" value="1"/>
</dbReference>
<keyword evidence="10" id="KW-0812">Transmembrane</keyword>
<dbReference type="InterPro" id="IPR003594">
    <property type="entry name" value="HATPase_dom"/>
</dbReference>
<dbReference type="SUPFAM" id="SSF55874">
    <property type="entry name" value="ATPase domain of HSP90 chaperone/DNA topoisomerase II/histidine kinase"/>
    <property type="match status" value="1"/>
</dbReference>
<keyword evidence="6" id="KW-0808">Transferase</keyword>
<organism evidence="13">
    <name type="scientific">hydrothermal vent metagenome</name>
    <dbReference type="NCBI Taxonomy" id="652676"/>
    <lineage>
        <taxon>unclassified sequences</taxon>
        <taxon>metagenomes</taxon>
        <taxon>ecological metagenomes</taxon>
    </lineage>
</organism>
<evidence type="ECO:0000256" key="7">
    <source>
        <dbReference type="ARBA" id="ARBA00022741"/>
    </source>
</evidence>
<dbReference type="InterPro" id="IPR050980">
    <property type="entry name" value="2C_sensor_his_kinase"/>
</dbReference>
<keyword evidence="10" id="KW-0472">Membrane</keyword>
<keyword evidence="7" id="KW-0547">Nucleotide-binding</keyword>
<feature type="domain" description="HAMP" evidence="12">
    <location>
        <begin position="253"/>
        <end position="305"/>
    </location>
</feature>
<comment type="subcellular location">
    <subcellularLocation>
        <location evidence="2">Cell membrane</location>
        <topology evidence="2">Multi-pass membrane protein</topology>
    </subcellularLocation>
</comment>
<dbReference type="PANTHER" id="PTHR44936">
    <property type="entry name" value="SENSOR PROTEIN CREC"/>
    <property type="match status" value="1"/>
</dbReference>
<dbReference type="PANTHER" id="PTHR44936:SF10">
    <property type="entry name" value="SENSOR PROTEIN RSTB"/>
    <property type="match status" value="1"/>
</dbReference>
<dbReference type="GO" id="GO:0005524">
    <property type="term" value="F:ATP binding"/>
    <property type="evidence" value="ECO:0007669"/>
    <property type="project" value="UniProtKB-KW"/>
</dbReference>
<evidence type="ECO:0000313" key="13">
    <source>
        <dbReference type="EMBL" id="VAX02493.1"/>
    </source>
</evidence>
<dbReference type="Gene3D" id="1.10.287.130">
    <property type="match status" value="1"/>
</dbReference>
<dbReference type="AlphaFoldDB" id="A0A3B1ARL4"/>
<dbReference type="GO" id="GO:0000155">
    <property type="term" value="F:phosphorelay sensor kinase activity"/>
    <property type="evidence" value="ECO:0007669"/>
    <property type="project" value="InterPro"/>
</dbReference>
<evidence type="ECO:0000256" key="3">
    <source>
        <dbReference type="ARBA" id="ARBA00012438"/>
    </source>
</evidence>
<dbReference type="PROSITE" id="PS50885">
    <property type="entry name" value="HAMP"/>
    <property type="match status" value="1"/>
</dbReference>
<keyword evidence="4" id="KW-1003">Cell membrane</keyword>
<gene>
    <name evidence="13" type="ORF">MNBD_GAMMA20-929</name>
</gene>
<evidence type="ECO:0000256" key="5">
    <source>
        <dbReference type="ARBA" id="ARBA00022553"/>
    </source>
</evidence>
<dbReference type="Pfam" id="PF00512">
    <property type="entry name" value="HisKA"/>
    <property type="match status" value="1"/>
</dbReference>
<evidence type="ECO:0000256" key="8">
    <source>
        <dbReference type="ARBA" id="ARBA00022777"/>
    </source>
</evidence>
<dbReference type="InterPro" id="IPR036890">
    <property type="entry name" value="HATPase_C_sf"/>
</dbReference>
<evidence type="ECO:0000256" key="1">
    <source>
        <dbReference type="ARBA" id="ARBA00000085"/>
    </source>
</evidence>
<accession>A0A3B1ARL4</accession>